<dbReference type="RefSeq" id="WP_164092198.1">
    <property type="nucleotide sequence ID" value="NZ_JABWPE010000025.1"/>
</dbReference>
<evidence type="ECO:0000313" key="2">
    <source>
        <dbReference type="Proteomes" id="UP000566985"/>
    </source>
</evidence>
<name>A0A7Y6NH17_9GAMM</name>
<comment type="caution">
    <text evidence="1">The sequence shown here is derived from an EMBL/GenBank/DDBJ whole genome shotgun (WGS) entry which is preliminary data.</text>
</comment>
<dbReference type="Proteomes" id="UP000566985">
    <property type="component" value="Unassembled WGS sequence"/>
</dbReference>
<dbReference type="AlphaFoldDB" id="A0A7Y6NH17"/>
<dbReference type="EMBL" id="JABWPM010000025">
    <property type="protein sequence ID" value="NUY98364.1"/>
    <property type="molecule type" value="Genomic_DNA"/>
</dbReference>
<evidence type="ECO:0008006" key="3">
    <source>
        <dbReference type="Google" id="ProtNLM"/>
    </source>
</evidence>
<dbReference type="GeneID" id="57347013"/>
<accession>A0A7Y6NH17</accession>
<proteinExistence type="predicted"/>
<sequence length="123" mass="13440">MKTTTATASEKFAPEINKMYHIHVAGVDDCFNGRVIAVTNKWFVLEGSHGHEQALPIGAVEHAQLITEQSQKEVASRAAAVKTLFPDMPDEMAAELADMIGKVSSMDVSDLELFLRGTNTSRH</sequence>
<gene>
    <name evidence="1" type="ORF">HU668_18065</name>
</gene>
<reference evidence="1 2" key="1">
    <citation type="submission" date="2020-05" db="EMBL/GenBank/DDBJ databases">
        <title>Whole Genome Sequences of Enterobacteriales Associated with the International Space Station.</title>
        <authorList>
            <person name="Bharadwaj A."/>
            <person name="Daudu R."/>
            <person name="Singh N."/>
            <person name="Wood J."/>
            <person name="Debieu M."/>
            <person name="Mason C."/>
            <person name="Wang C."/>
            <person name="Venkateswaran K."/>
        </authorList>
    </citation>
    <scope>NUCLEOTIDE SEQUENCE [LARGE SCALE GENOMIC DNA]</scope>
    <source>
        <strain evidence="1 2">IF5SW-B1</strain>
    </source>
</reference>
<evidence type="ECO:0000313" key="1">
    <source>
        <dbReference type="EMBL" id="NUY98364.1"/>
    </source>
</evidence>
<protein>
    <recommendedName>
        <fullName evidence="3">Phage protein</fullName>
    </recommendedName>
</protein>
<organism evidence="1 2">
    <name type="scientific">Pantoea brenneri</name>
    <dbReference type="NCBI Taxonomy" id="472694"/>
    <lineage>
        <taxon>Bacteria</taxon>
        <taxon>Pseudomonadati</taxon>
        <taxon>Pseudomonadota</taxon>
        <taxon>Gammaproteobacteria</taxon>
        <taxon>Enterobacterales</taxon>
        <taxon>Erwiniaceae</taxon>
        <taxon>Pantoea</taxon>
    </lineage>
</organism>